<dbReference type="RefSeq" id="XP_067922499.1">
    <property type="nucleotide sequence ID" value="XM_068065523.1"/>
</dbReference>
<organism evidence="1 2">
    <name type="scientific">Cystoisospora suis</name>
    <dbReference type="NCBI Taxonomy" id="483139"/>
    <lineage>
        <taxon>Eukaryota</taxon>
        <taxon>Sar</taxon>
        <taxon>Alveolata</taxon>
        <taxon>Apicomplexa</taxon>
        <taxon>Conoidasida</taxon>
        <taxon>Coccidia</taxon>
        <taxon>Eucoccidiorida</taxon>
        <taxon>Eimeriorina</taxon>
        <taxon>Sarcocystidae</taxon>
        <taxon>Cystoisospora</taxon>
    </lineage>
</organism>
<dbReference type="AlphaFoldDB" id="A0A2C6KYB3"/>
<name>A0A2C6KYB3_9APIC</name>
<keyword evidence="2" id="KW-1185">Reference proteome</keyword>
<protein>
    <submittedName>
        <fullName evidence="1">Variable surface lipoprotein</fullName>
    </submittedName>
</protein>
<sequence>MKKKEGRFFLVEKCGGSPGKEEATFNMLVEFKTLPPKKPNTTPKFIIDVYDNKGFAALGRAEKSFTDKDVLDDDAPWQIKDTSGKPLGTLICTVTPIPG</sequence>
<gene>
    <name evidence="1" type="ORF">CSUI_005347</name>
</gene>
<evidence type="ECO:0000313" key="1">
    <source>
        <dbReference type="EMBL" id="PHJ20813.1"/>
    </source>
</evidence>
<dbReference type="EMBL" id="MIGC01002589">
    <property type="protein sequence ID" value="PHJ20813.1"/>
    <property type="molecule type" value="Genomic_DNA"/>
</dbReference>
<accession>A0A2C6KYB3</accession>
<reference evidence="1 2" key="1">
    <citation type="journal article" date="2017" name="Int. J. Parasitol.">
        <title>The genome of the protozoan parasite Cystoisospora suis and a reverse vaccinology approach to identify vaccine candidates.</title>
        <authorList>
            <person name="Palmieri N."/>
            <person name="Shrestha A."/>
            <person name="Ruttkowski B."/>
            <person name="Beck T."/>
            <person name="Vogl C."/>
            <person name="Tomley F."/>
            <person name="Blake D.P."/>
            <person name="Joachim A."/>
        </authorList>
    </citation>
    <scope>NUCLEOTIDE SEQUENCE [LARGE SCALE GENOMIC DNA]</scope>
    <source>
        <strain evidence="1 2">Wien I</strain>
    </source>
</reference>
<comment type="caution">
    <text evidence="1">The sequence shown here is derived from an EMBL/GenBank/DDBJ whole genome shotgun (WGS) entry which is preliminary data.</text>
</comment>
<evidence type="ECO:0000313" key="2">
    <source>
        <dbReference type="Proteomes" id="UP000221165"/>
    </source>
</evidence>
<dbReference type="GeneID" id="94428734"/>
<dbReference type="Proteomes" id="UP000221165">
    <property type="component" value="Unassembled WGS sequence"/>
</dbReference>
<dbReference type="VEuPathDB" id="ToxoDB:CSUI_005347"/>
<proteinExistence type="predicted"/>
<keyword evidence="1" id="KW-0449">Lipoprotein</keyword>
<dbReference type="OrthoDB" id="333556at2759"/>